<comment type="caution">
    <text evidence="1">The sequence shown here is derived from an EMBL/GenBank/DDBJ whole genome shotgun (WGS) entry which is preliminary data.</text>
</comment>
<accession>A0ACC8XA10</accession>
<sequence>MAKQGNLSIHSENIFPIIKKWLYSDQDIFVRELISNACDAILKFKKLCSMGEATDNLNEPFEIRVTTDTEKGTITISDNGIGMTEEEIEKYITQIAFSGAEDFLTKYKDKMDDEQIIGHFGLGFYSSFMVSSEVQINTLSYQGGEPLLWTCDGGTTYELAEGTRTKRGTDIILHISEESREFLGFYHLSEIIKKYCSFMPIPIYVVDAAKKEVSEDTNEPKIEEVDIEEIDELTDVDGIEDEIIDIDTEAEVIEEPKEKPINDITPLYTKKPSECTDEEYKTFYRETFHDYQEPLFWIHLNMDYPFKLKGILYFPKLKNEYELIEGKIKLYNNQVFVAENIKEVIPEFLLLLKGVLDCPDLPLNVSRSFLQNDGFVKKISDYITKKVADKLISLSKKENDNYKKFWDDIAPFIKYGCIREEKFAKKLMDYILYKTIDEKHVTLKEYLDKAKETHENKIFYVSDKNQQSQYIRLFKDNGLDAVYLPHPIDNSFISLVEGLNQDVKFMRIDSDISGILNKEEADKTHEASLSSLFQKVLNNSSLKVSVENLKSESTPSMILVSEEGRRMQEMMKTYGMDIGHLPPQDLTLILNQNHPLIKALYNENIADKTKDLLCHQLYDLALLSNQSLAPDAMKDFLSRSHELLLNLTA</sequence>
<proteinExistence type="predicted"/>
<keyword evidence="2" id="KW-1185">Reference proteome</keyword>
<evidence type="ECO:0000313" key="1">
    <source>
        <dbReference type="EMBL" id="ONI39049.1"/>
    </source>
</evidence>
<evidence type="ECO:0000313" key="2">
    <source>
        <dbReference type="Proteomes" id="UP000188605"/>
    </source>
</evidence>
<name>A0ACC8XA10_9FIRM</name>
<reference evidence="1" key="1">
    <citation type="submission" date="2016-08" db="EMBL/GenBank/DDBJ databases">
        <authorList>
            <person name="Ngugi D.K."/>
            <person name="Miyake S."/>
            <person name="Stingl U."/>
        </authorList>
    </citation>
    <scope>NUCLEOTIDE SEQUENCE</scope>
    <source>
        <strain evidence="1">SCG-B11WGA-EpuloA1</strain>
    </source>
</reference>
<dbReference type="EMBL" id="LJDB01000073">
    <property type="protein sequence ID" value="ONI39049.1"/>
    <property type="molecule type" value="Genomic_DNA"/>
</dbReference>
<dbReference type="Proteomes" id="UP000188605">
    <property type="component" value="Unassembled WGS sequence"/>
</dbReference>
<organism evidence="1 2">
    <name type="scientific">Candidatus Epulonipiscium fishelsonii</name>
    <dbReference type="NCBI Taxonomy" id="77094"/>
    <lineage>
        <taxon>Bacteria</taxon>
        <taxon>Bacillati</taxon>
        <taxon>Bacillota</taxon>
        <taxon>Clostridia</taxon>
        <taxon>Lachnospirales</taxon>
        <taxon>Lachnospiraceae</taxon>
        <taxon>Candidatus Epulonipiscium</taxon>
    </lineage>
</organism>
<protein>
    <submittedName>
        <fullName evidence="1">Molecular chaperone HtpG</fullName>
    </submittedName>
</protein>
<gene>
    <name evidence="1" type="ORF">AN396_09250</name>
</gene>